<dbReference type="GO" id="GO:0016020">
    <property type="term" value="C:membrane"/>
    <property type="evidence" value="ECO:0007669"/>
    <property type="project" value="UniProtKB-SubCell"/>
</dbReference>
<sequence length="129" mass="13974">MGSKCKANGKPKRHRRNDLNGFTLMEMIVVIAILGALAALAIPRFTGVLANSQEKTDQANIRIVESAIELYQAEKGELPTGVDTFNELVTELHRVGYLKNAELKPVSKGKSFSYDATSEAISLVVSPGN</sequence>
<dbReference type="EMBL" id="LKEU01000035">
    <property type="protein sequence ID" value="OFV69880.1"/>
    <property type="molecule type" value="Genomic_DNA"/>
</dbReference>
<reference evidence="7 8" key="1">
    <citation type="submission" date="2015-09" db="EMBL/GenBank/DDBJ databases">
        <title>Genome sequence of Acetobacterium wieringae DSM 1911.</title>
        <authorList>
            <person name="Poehlein A."/>
            <person name="Bengelsdorf F.R."/>
            <person name="Schiel-Bengelsdorf B."/>
            <person name="Duerre P."/>
            <person name="Daniel R."/>
        </authorList>
    </citation>
    <scope>NUCLEOTIDE SEQUENCE [LARGE SCALE GENOMIC DNA]</scope>
    <source>
        <strain evidence="7 8">DSM 1911</strain>
    </source>
</reference>
<dbReference type="STRING" id="52694.ACWI_25220"/>
<keyword evidence="5 6" id="KW-0472">Membrane</keyword>
<keyword evidence="3 6" id="KW-0812">Transmembrane</keyword>
<protein>
    <submittedName>
        <fullName evidence="7">Type II secretion system protein G</fullName>
    </submittedName>
</protein>
<dbReference type="AlphaFoldDB" id="A0A1F2PER9"/>
<evidence type="ECO:0000256" key="1">
    <source>
        <dbReference type="ARBA" id="ARBA00004167"/>
    </source>
</evidence>
<evidence type="ECO:0000256" key="6">
    <source>
        <dbReference type="SAM" id="Phobius"/>
    </source>
</evidence>
<evidence type="ECO:0000256" key="5">
    <source>
        <dbReference type="ARBA" id="ARBA00023136"/>
    </source>
</evidence>
<dbReference type="Proteomes" id="UP000176244">
    <property type="component" value="Unassembled WGS sequence"/>
</dbReference>
<dbReference type="PRINTS" id="PR00813">
    <property type="entry name" value="BCTERIALGSPG"/>
</dbReference>
<name>A0A1F2PER9_9FIRM</name>
<proteinExistence type="predicted"/>
<accession>A0A1F2PER9</accession>
<dbReference type="Pfam" id="PF07963">
    <property type="entry name" value="N_methyl"/>
    <property type="match status" value="1"/>
</dbReference>
<evidence type="ECO:0000313" key="7">
    <source>
        <dbReference type="EMBL" id="OFV69880.1"/>
    </source>
</evidence>
<feature type="transmembrane region" description="Helical" evidence="6">
    <location>
        <begin position="21"/>
        <end position="42"/>
    </location>
</feature>
<evidence type="ECO:0000256" key="4">
    <source>
        <dbReference type="ARBA" id="ARBA00022989"/>
    </source>
</evidence>
<dbReference type="Gene3D" id="3.30.700.10">
    <property type="entry name" value="Glycoprotein, Type 4 Pilin"/>
    <property type="match status" value="1"/>
</dbReference>
<keyword evidence="4 6" id="KW-1133">Transmembrane helix</keyword>
<gene>
    <name evidence="7" type="primary">xcpT</name>
    <name evidence="7" type="ORF">ACWI_25220</name>
</gene>
<dbReference type="InterPro" id="IPR012902">
    <property type="entry name" value="N_methyl_site"/>
</dbReference>
<dbReference type="GO" id="GO:0015628">
    <property type="term" value="P:protein secretion by the type II secretion system"/>
    <property type="evidence" value="ECO:0007669"/>
    <property type="project" value="InterPro"/>
</dbReference>
<comment type="subcellular location">
    <subcellularLocation>
        <location evidence="1">Membrane</location>
        <topology evidence="1">Single-pass membrane protein</topology>
    </subcellularLocation>
</comment>
<comment type="caution">
    <text evidence="7">The sequence shown here is derived from an EMBL/GenBank/DDBJ whole genome shotgun (WGS) entry which is preliminary data.</text>
</comment>
<dbReference type="PANTHER" id="PTHR30093">
    <property type="entry name" value="GENERAL SECRETION PATHWAY PROTEIN G"/>
    <property type="match status" value="1"/>
</dbReference>
<evidence type="ECO:0000313" key="8">
    <source>
        <dbReference type="Proteomes" id="UP000176244"/>
    </source>
</evidence>
<dbReference type="NCBIfam" id="TIGR02532">
    <property type="entry name" value="IV_pilin_GFxxxE"/>
    <property type="match status" value="1"/>
</dbReference>
<dbReference type="OrthoDB" id="1779248at2"/>
<dbReference type="GO" id="GO:0015627">
    <property type="term" value="C:type II protein secretion system complex"/>
    <property type="evidence" value="ECO:0007669"/>
    <property type="project" value="InterPro"/>
</dbReference>
<evidence type="ECO:0000256" key="3">
    <source>
        <dbReference type="ARBA" id="ARBA00022692"/>
    </source>
</evidence>
<dbReference type="InterPro" id="IPR000983">
    <property type="entry name" value="Bac_GSPG_pilin"/>
</dbReference>
<organism evidence="7 8">
    <name type="scientific">Acetobacterium wieringae</name>
    <dbReference type="NCBI Taxonomy" id="52694"/>
    <lineage>
        <taxon>Bacteria</taxon>
        <taxon>Bacillati</taxon>
        <taxon>Bacillota</taxon>
        <taxon>Clostridia</taxon>
        <taxon>Eubacteriales</taxon>
        <taxon>Eubacteriaceae</taxon>
        <taxon>Acetobacterium</taxon>
    </lineage>
</organism>
<dbReference type="PANTHER" id="PTHR30093:SF44">
    <property type="entry name" value="TYPE II SECRETION SYSTEM CORE PROTEIN G"/>
    <property type="match status" value="1"/>
</dbReference>
<dbReference type="InterPro" id="IPR045584">
    <property type="entry name" value="Pilin-like"/>
</dbReference>
<dbReference type="RefSeq" id="WP_070371796.1">
    <property type="nucleotide sequence ID" value="NZ_JBCFAW010000003.1"/>
</dbReference>
<dbReference type="SUPFAM" id="SSF54523">
    <property type="entry name" value="Pili subunits"/>
    <property type="match status" value="1"/>
</dbReference>
<evidence type="ECO:0000256" key="2">
    <source>
        <dbReference type="ARBA" id="ARBA00022481"/>
    </source>
</evidence>
<keyword evidence="2" id="KW-0488">Methylation</keyword>